<reference evidence="1" key="1">
    <citation type="submission" date="2021-05" db="EMBL/GenBank/DDBJ databases">
        <authorList>
            <person name="Scholz U."/>
            <person name="Mascher M."/>
            <person name="Fiebig A."/>
        </authorList>
    </citation>
    <scope>NUCLEOTIDE SEQUENCE [LARGE SCALE GENOMIC DNA]</scope>
</reference>
<organism evidence="1 2">
    <name type="scientific">Avena sativa</name>
    <name type="common">Oat</name>
    <dbReference type="NCBI Taxonomy" id="4498"/>
    <lineage>
        <taxon>Eukaryota</taxon>
        <taxon>Viridiplantae</taxon>
        <taxon>Streptophyta</taxon>
        <taxon>Embryophyta</taxon>
        <taxon>Tracheophyta</taxon>
        <taxon>Spermatophyta</taxon>
        <taxon>Magnoliopsida</taxon>
        <taxon>Liliopsida</taxon>
        <taxon>Poales</taxon>
        <taxon>Poaceae</taxon>
        <taxon>BOP clade</taxon>
        <taxon>Pooideae</taxon>
        <taxon>Poodae</taxon>
        <taxon>Poeae</taxon>
        <taxon>Poeae Chloroplast Group 1 (Aveneae type)</taxon>
        <taxon>Aveninae</taxon>
        <taxon>Avena</taxon>
    </lineage>
</organism>
<protein>
    <submittedName>
        <fullName evidence="1">Uncharacterized protein</fullName>
    </submittedName>
</protein>
<name>A0ACD5ZMQ5_AVESA</name>
<sequence length="500" mass="54801">MSAWGGRARAVSVLLVAALLLGAFAPPADASSYPQKVVTGFLSNAASAVMKRLWSLKSTTKTASGAKSMVKYEGGYTVETVFDGSKLGIEPYAVEVTQGGELLIMDSMNSNIYRIALPLSRYSRPKLVAGSPEGIPGHIDGRPREAKMNHPKGFTVDGRGNIYVADAMNMAVRKISDTGVTTIAGGKSSRGGHVDGPSGDAKFSTDFEVRYIASSCSLLVIDRGNQAIREIQLNFDDCVYQYEAGFPLGVALLLAAAFFGYMLALLQRRVLGMVSTEDEPQQIPPKASIASIPPYQIQKPLKPSLRPPLIPNEDESEKQEAEEGFFTSIGKLIGGAKSSVVEILGAAFSRKKRVNTHHYQQARAGSWPVQESYAIPRDETPPALDTRTPTPRKNYAFMSKEPEKIHRIRQDGGRTQYSGWNGESPQQQQQQQQQQVHHQQYLQHNRQYSLGPQTFYEPSCEATNEIVFGAVQEGDSTRRASYSDAVYEQNGLRYRSGYMG</sequence>
<dbReference type="Proteomes" id="UP001732700">
    <property type="component" value="Chromosome 6D"/>
</dbReference>
<dbReference type="EnsemblPlants" id="AVESA.00010b.r2.6DG1172880.1">
    <property type="protein sequence ID" value="AVESA.00010b.r2.6DG1172880.1.CDS"/>
    <property type="gene ID" value="AVESA.00010b.r2.6DG1172880"/>
</dbReference>
<evidence type="ECO:0000313" key="2">
    <source>
        <dbReference type="Proteomes" id="UP001732700"/>
    </source>
</evidence>
<evidence type="ECO:0000313" key="1">
    <source>
        <dbReference type="EnsemblPlants" id="AVESA.00010b.r2.6DG1172880.1.CDS"/>
    </source>
</evidence>
<reference evidence="1" key="2">
    <citation type="submission" date="2025-09" db="UniProtKB">
        <authorList>
            <consortium name="EnsemblPlants"/>
        </authorList>
    </citation>
    <scope>IDENTIFICATION</scope>
</reference>
<accession>A0ACD5ZMQ5</accession>
<keyword evidence="2" id="KW-1185">Reference proteome</keyword>
<proteinExistence type="predicted"/>